<dbReference type="AlphaFoldDB" id="A0A931GW39"/>
<dbReference type="Pfam" id="PF16118">
    <property type="entry name" value="DUF4834"/>
    <property type="match status" value="1"/>
</dbReference>
<dbReference type="Proteomes" id="UP000628448">
    <property type="component" value="Unassembled WGS sequence"/>
</dbReference>
<proteinExistence type="predicted"/>
<dbReference type="InterPro" id="IPR032272">
    <property type="entry name" value="DUF4834"/>
</dbReference>
<dbReference type="RefSeq" id="WP_196989851.1">
    <property type="nucleotide sequence ID" value="NZ_JADWYR010000001.1"/>
</dbReference>
<keyword evidence="2" id="KW-1133">Transmembrane helix</keyword>
<feature type="region of interest" description="Disordered" evidence="1">
    <location>
        <begin position="40"/>
        <end position="87"/>
    </location>
</feature>
<evidence type="ECO:0000256" key="1">
    <source>
        <dbReference type="SAM" id="MobiDB-lite"/>
    </source>
</evidence>
<evidence type="ECO:0000313" key="3">
    <source>
        <dbReference type="EMBL" id="MBG9375823.1"/>
    </source>
</evidence>
<dbReference type="EMBL" id="JADWYR010000001">
    <property type="protein sequence ID" value="MBG9375823.1"/>
    <property type="molecule type" value="Genomic_DNA"/>
</dbReference>
<gene>
    <name evidence="3" type="ORF">I5907_06225</name>
</gene>
<reference evidence="3" key="1">
    <citation type="submission" date="2020-11" db="EMBL/GenBank/DDBJ databases">
        <title>Bacterial whole genome sequence for Panacibacter sp. DH6.</title>
        <authorList>
            <person name="Le V."/>
            <person name="Ko S."/>
            <person name="Ahn C.-Y."/>
            <person name="Oh H.-M."/>
        </authorList>
    </citation>
    <scope>NUCLEOTIDE SEQUENCE</scope>
    <source>
        <strain evidence="3">DH6</strain>
    </source>
</reference>
<evidence type="ECO:0000256" key="2">
    <source>
        <dbReference type="SAM" id="Phobius"/>
    </source>
</evidence>
<keyword evidence="2" id="KW-0472">Membrane</keyword>
<organism evidence="3 4">
    <name type="scientific">Panacibacter microcysteis</name>
    <dbReference type="NCBI Taxonomy" id="2793269"/>
    <lineage>
        <taxon>Bacteria</taxon>
        <taxon>Pseudomonadati</taxon>
        <taxon>Bacteroidota</taxon>
        <taxon>Chitinophagia</taxon>
        <taxon>Chitinophagales</taxon>
        <taxon>Chitinophagaceae</taxon>
        <taxon>Panacibacter</taxon>
    </lineage>
</organism>
<feature type="compositionally biased region" description="Basic and acidic residues" evidence="1">
    <location>
        <begin position="40"/>
        <end position="49"/>
    </location>
</feature>
<protein>
    <submittedName>
        <fullName evidence="3">DUF4834 family protein</fullName>
    </submittedName>
</protein>
<keyword evidence="2" id="KW-0812">Transmembrane</keyword>
<sequence length="87" mass="10176">MAFGEIIALLIVFYIVYKLVFDFVVPVAKTTSRFKSQVNEMRRMQEEQQNRQQSQQQPQKPAQPANVSTRKDTTTTDGEYIEFEDIK</sequence>
<accession>A0A931GW39</accession>
<feature type="compositionally biased region" description="Low complexity" evidence="1">
    <location>
        <begin position="50"/>
        <end position="67"/>
    </location>
</feature>
<comment type="caution">
    <text evidence="3">The sequence shown here is derived from an EMBL/GenBank/DDBJ whole genome shotgun (WGS) entry which is preliminary data.</text>
</comment>
<evidence type="ECO:0000313" key="4">
    <source>
        <dbReference type="Proteomes" id="UP000628448"/>
    </source>
</evidence>
<keyword evidence="4" id="KW-1185">Reference proteome</keyword>
<name>A0A931GW39_9BACT</name>
<feature type="transmembrane region" description="Helical" evidence="2">
    <location>
        <begin position="6"/>
        <end position="25"/>
    </location>
</feature>